<dbReference type="AlphaFoldDB" id="A0A074S5G7"/>
<evidence type="ECO:0000256" key="1">
    <source>
        <dbReference type="SAM" id="MobiDB-lite"/>
    </source>
</evidence>
<dbReference type="InterPro" id="IPR036397">
    <property type="entry name" value="RNaseH_sf"/>
</dbReference>
<dbReference type="GO" id="GO:0003676">
    <property type="term" value="F:nucleic acid binding"/>
    <property type="evidence" value="ECO:0007669"/>
    <property type="project" value="InterPro"/>
</dbReference>
<sequence length="692" mass="79064">MLNTDGSSELAPQERVESTNQPDDQMIDVEMLIDTGVAVSVLENKGHIEYEGELSNQTGPEQPEYDDGQLLEEPPYIETNGDCRNDPLAEERHAIQASVAAVATPFQNAPISLEAAKDALQKLEVILRPSKARNSGFKPPKLDSMFSIRRLGAMASCLHYYCSPKLNWTLTYSSEIAAIGAGYGLRFGRNIRRFIRAFINLDHLPENQYGTWNASVLEDEDLVTELKDYLVECKGRCMKAQDIVEYLERPDVKQRFNLDEPPSLRTAQRWMKEVFGFRWGKDPKGQYVDGHEREDVVTYRNNVYIPAWTELEKRICWYDSKTMEKFVPTLQPGERMVMVWFHDESIFYANDRRLTRWVDYLENAKPYAKGEGASIMVADFVGIDGWLFGSDPSDNARLVLFPGKSRDGYLTSDKIRKQLARAIEIVQAKYPNADHVFVYDNATTHTRRREDLANIAKMTLGPSKNVGDVVDTRVDADGNVEKIRVRFADTHFPDGSPQSLYFPEDYHEPKHRGWFKGITQILTERGLSVSGLKLECVSPKKCAPYTRCCARQLLSEQPGFEEQQSALEEMAEAKGCRILFLPKFHCELNPIEQCWGYAKRVYRQFPPSKSSATLKSNMLAAIDSVPVDSIRRFFNKSHRFLDAYRHGLNGQMAAWVNKKYKSHRMLPPSVLREVEAEFRRQNSCITTQNSHS</sequence>
<protein>
    <submittedName>
        <fullName evidence="2">DDE family endonuclease</fullName>
    </submittedName>
</protein>
<keyword evidence="3" id="KW-1185">Reference proteome</keyword>
<organism evidence="2 3">
    <name type="scientific">Rhizoctonia solani 123E</name>
    <dbReference type="NCBI Taxonomy" id="1423351"/>
    <lineage>
        <taxon>Eukaryota</taxon>
        <taxon>Fungi</taxon>
        <taxon>Dikarya</taxon>
        <taxon>Basidiomycota</taxon>
        <taxon>Agaricomycotina</taxon>
        <taxon>Agaricomycetes</taxon>
        <taxon>Cantharellales</taxon>
        <taxon>Ceratobasidiaceae</taxon>
        <taxon>Rhizoctonia</taxon>
    </lineage>
</organism>
<keyword evidence="2" id="KW-0378">Hydrolase</keyword>
<dbReference type="GO" id="GO:0004519">
    <property type="term" value="F:endonuclease activity"/>
    <property type="evidence" value="ECO:0007669"/>
    <property type="project" value="UniProtKB-KW"/>
</dbReference>
<dbReference type="OrthoDB" id="10039611at2759"/>
<feature type="region of interest" description="Disordered" evidence="1">
    <location>
        <begin position="51"/>
        <end position="83"/>
    </location>
</feature>
<gene>
    <name evidence="2" type="ORF">V565_014120</name>
</gene>
<evidence type="ECO:0000313" key="3">
    <source>
        <dbReference type="Proteomes" id="UP000027456"/>
    </source>
</evidence>
<dbReference type="STRING" id="1423351.A0A074S5G7"/>
<dbReference type="Proteomes" id="UP000027456">
    <property type="component" value="Unassembled WGS sequence"/>
</dbReference>
<accession>A0A074S5G7</accession>
<name>A0A074S5G7_9AGAM</name>
<evidence type="ECO:0000313" key="2">
    <source>
        <dbReference type="EMBL" id="KEP54656.1"/>
    </source>
</evidence>
<keyword evidence="2" id="KW-0255">Endonuclease</keyword>
<feature type="region of interest" description="Disordered" evidence="1">
    <location>
        <begin position="1"/>
        <end position="25"/>
    </location>
</feature>
<dbReference type="HOGENOM" id="CLU_005726_1_0_1"/>
<dbReference type="PANTHER" id="PTHR35871:SF1">
    <property type="entry name" value="CXC1-LIKE CYSTEINE CLUSTER ASSOCIATED WITH KDZ TRANSPOSASES DOMAIN-CONTAINING PROTEIN"/>
    <property type="match status" value="1"/>
</dbReference>
<dbReference type="EMBL" id="AZST01000021">
    <property type="protein sequence ID" value="KEP54656.1"/>
    <property type="molecule type" value="Genomic_DNA"/>
</dbReference>
<dbReference type="PANTHER" id="PTHR35871">
    <property type="entry name" value="EXPRESSED PROTEIN"/>
    <property type="match status" value="1"/>
</dbReference>
<proteinExistence type="predicted"/>
<reference evidence="2 3" key="1">
    <citation type="submission" date="2013-12" db="EMBL/GenBank/DDBJ databases">
        <authorList>
            <person name="Cubeta M."/>
            <person name="Pakala S."/>
            <person name="Fedorova N."/>
            <person name="Thomas E."/>
            <person name="Dean R."/>
            <person name="Jabaji S."/>
            <person name="Neate S."/>
            <person name="Toda T."/>
            <person name="Tavantzis S."/>
            <person name="Vilgalys R."/>
            <person name="Bharathan N."/>
            <person name="Pakala S."/>
            <person name="Losada L.S."/>
            <person name="Zafar N."/>
            <person name="Nierman W."/>
        </authorList>
    </citation>
    <scope>NUCLEOTIDE SEQUENCE [LARGE SCALE GENOMIC DNA]</scope>
    <source>
        <strain evidence="2 3">123E</strain>
    </source>
</reference>
<comment type="caution">
    <text evidence="2">The sequence shown here is derived from an EMBL/GenBank/DDBJ whole genome shotgun (WGS) entry which is preliminary data.</text>
</comment>
<dbReference type="Gene3D" id="3.30.420.10">
    <property type="entry name" value="Ribonuclease H-like superfamily/Ribonuclease H"/>
    <property type="match status" value="1"/>
</dbReference>
<keyword evidence="2" id="KW-0540">Nuclease</keyword>